<dbReference type="Pfam" id="PF21166">
    <property type="entry name" value="LSM12_LSM"/>
    <property type="match status" value="1"/>
</dbReference>
<dbReference type="PROSITE" id="PS52001">
    <property type="entry name" value="AD"/>
    <property type="match status" value="1"/>
</dbReference>
<dbReference type="InterPro" id="IPR048478">
    <property type="entry name" value="LSM12_LSM"/>
</dbReference>
<evidence type="ECO:0000313" key="3">
    <source>
        <dbReference type="Proteomes" id="UP000271974"/>
    </source>
</evidence>
<protein>
    <recommendedName>
        <fullName evidence="1">AD domain-containing protein</fullName>
    </recommendedName>
</protein>
<keyword evidence="3" id="KW-1185">Reference proteome</keyword>
<dbReference type="InterPro" id="IPR047574">
    <property type="entry name" value="AD"/>
</dbReference>
<gene>
    <name evidence="2" type="ORF">EGW08_018695</name>
</gene>
<dbReference type="AlphaFoldDB" id="A0A433SW52"/>
<dbReference type="STRING" id="188477.A0A433SW52"/>
<reference evidence="2 3" key="1">
    <citation type="submission" date="2019-01" db="EMBL/GenBank/DDBJ databases">
        <title>A draft genome assembly of the solar-powered sea slug Elysia chlorotica.</title>
        <authorList>
            <person name="Cai H."/>
            <person name="Li Q."/>
            <person name="Fang X."/>
            <person name="Li J."/>
            <person name="Curtis N.E."/>
            <person name="Altenburger A."/>
            <person name="Shibata T."/>
            <person name="Feng M."/>
            <person name="Maeda T."/>
            <person name="Schwartz J.A."/>
            <person name="Shigenobu S."/>
            <person name="Lundholm N."/>
            <person name="Nishiyama T."/>
            <person name="Yang H."/>
            <person name="Hasebe M."/>
            <person name="Li S."/>
            <person name="Pierce S.K."/>
            <person name="Wang J."/>
        </authorList>
    </citation>
    <scope>NUCLEOTIDE SEQUENCE [LARGE SCALE GENOMIC DNA]</scope>
    <source>
        <strain evidence="2">EC2010</strain>
        <tissue evidence="2">Whole organism of an adult</tissue>
    </source>
</reference>
<dbReference type="EMBL" id="RQTK01000926">
    <property type="protein sequence ID" value="RUS73537.1"/>
    <property type="molecule type" value="Genomic_DNA"/>
</dbReference>
<dbReference type="Pfam" id="PF09793">
    <property type="entry name" value="AD"/>
    <property type="match status" value="1"/>
</dbReference>
<accession>A0A433SW52</accession>
<dbReference type="SMART" id="SM00995">
    <property type="entry name" value="AD"/>
    <property type="match status" value="1"/>
</dbReference>
<proteinExistence type="predicted"/>
<dbReference type="InterPro" id="IPR039683">
    <property type="entry name" value="Lsm12-like"/>
</dbReference>
<evidence type="ECO:0000259" key="1">
    <source>
        <dbReference type="PROSITE" id="PS52001"/>
    </source>
</evidence>
<organism evidence="2 3">
    <name type="scientific">Elysia chlorotica</name>
    <name type="common">Eastern emerald elysia</name>
    <name type="synonym">Sea slug</name>
    <dbReference type="NCBI Taxonomy" id="188477"/>
    <lineage>
        <taxon>Eukaryota</taxon>
        <taxon>Metazoa</taxon>
        <taxon>Spiralia</taxon>
        <taxon>Lophotrochozoa</taxon>
        <taxon>Mollusca</taxon>
        <taxon>Gastropoda</taxon>
        <taxon>Heterobranchia</taxon>
        <taxon>Euthyneura</taxon>
        <taxon>Panpulmonata</taxon>
        <taxon>Sacoglossa</taxon>
        <taxon>Placobranchoidea</taxon>
        <taxon>Plakobranchidae</taxon>
        <taxon>Elysia</taxon>
    </lineage>
</organism>
<name>A0A433SW52_ELYCH</name>
<sequence>MAKYGNENMRKTQDFMMNSAENEYLTIGSVIKVVDIHKDTYKGTVRSFDLSSKILSIETPSPSVAQLSDIYFFNLDYVANIVTLEEKQGPAEPLPHVNVTKIAQRLAEQERDRQKQKSYIGVGVSPEGQRLMNTISKTISDCRWHNHDIVVLGEVTIKPPYGPKDIECVDGSKARPHIKKIVEKHCEEEAKKGRGNSSQR</sequence>
<evidence type="ECO:0000313" key="2">
    <source>
        <dbReference type="EMBL" id="RUS73537.1"/>
    </source>
</evidence>
<dbReference type="Proteomes" id="UP000271974">
    <property type="component" value="Unassembled WGS sequence"/>
</dbReference>
<feature type="domain" description="AD" evidence="1">
    <location>
        <begin position="95"/>
        <end position="190"/>
    </location>
</feature>
<comment type="caution">
    <text evidence="2">The sequence shown here is derived from an EMBL/GenBank/DDBJ whole genome shotgun (WGS) entry which is preliminary data.</text>
</comment>
<dbReference type="OrthoDB" id="1057137at2759"/>
<dbReference type="InterPro" id="IPR019181">
    <property type="entry name" value="LSM12_ABD"/>
</dbReference>
<dbReference type="PANTHER" id="PTHR13542">
    <property type="entry name" value="LSM12 HOMOLOG"/>
    <property type="match status" value="1"/>
</dbReference>